<dbReference type="KEGG" id="hsc:HVS_14555"/>
<accession>A0A2K9EF45</accession>
<dbReference type="RefSeq" id="WP_101303415.1">
    <property type="nucleotide sequence ID" value="NZ_CP025197.1"/>
</dbReference>
<dbReference type="AlphaFoldDB" id="A0A2K9EF45"/>
<evidence type="ECO:0000313" key="2">
    <source>
        <dbReference type="EMBL" id="AUG58764.1"/>
    </source>
</evidence>
<evidence type="ECO:0000313" key="3">
    <source>
        <dbReference type="EMBL" id="PQQ66140.1"/>
    </source>
</evidence>
<sequence>MENIDEKLKYEVAAELGLFEKIKKEGWKSLTAKETGRIGGLITKRKKMLQAQKKQKAL</sequence>
<dbReference type="GO" id="GO:0006265">
    <property type="term" value="P:DNA topological change"/>
    <property type="evidence" value="ECO:0007669"/>
    <property type="project" value="InterPro"/>
</dbReference>
<evidence type="ECO:0000256" key="1">
    <source>
        <dbReference type="ARBA" id="ARBA00003863"/>
    </source>
</evidence>
<dbReference type="OrthoDB" id="1708261at2"/>
<reference evidence="2 4" key="1">
    <citation type="submission" date="2017-12" db="EMBL/GenBank/DDBJ databases">
        <title>Complete genome sequence of Herbivorax saccincola GGR1, a novel Cellulosome-producing hydrolytic bacterium in a thermophilic biogas plant, established by Illumina and Nanopore MinION sequencing.</title>
        <authorList>
            <person name="Pechtl A."/>
            <person name="Ruckert C."/>
            <person name="Koeck D.E."/>
            <person name="Maus I."/>
            <person name="Winkler A."/>
            <person name="Kalinowski J."/>
            <person name="Puhler A."/>
            <person name="Schwarz W.W."/>
            <person name="Zverlov V.V."/>
            <person name="Schluter A."/>
            <person name="Liebl W."/>
        </authorList>
    </citation>
    <scope>NUCLEOTIDE SEQUENCE [LARGE SCALE GENOMIC DNA]</scope>
    <source>
        <strain evidence="2">GGR1</strain>
        <strain evidence="4">SR1</strain>
    </source>
</reference>
<proteinExistence type="predicted"/>
<dbReference type="EMBL" id="CP025197">
    <property type="protein sequence ID" value="AUG58764.1"/>
    <property type="molecule type" value="Genomic_DNA"/>
</dbReference>
<comment type="function">
    <text evidence="1">SASP are bound to spore DNA. They are double-stranded DNA-binding proteins that cause DNA to change to an a-like conformation. They protect the DNA backbone from chemical and enzymatic cleavage and are thus involved in dormant spore's high resistance to UV light.</text>
</comment>
<dbReference type="Proteomes" id="UP000239720">
    <property type="component" value="Unassembled WGS sequence"/>
</dbReference>
<name>A0A2K9EF45_9FIRM</name>
<dbReference type="GO" id="GO:0003690">
    <property type="term" value="F:double-stranded DNA binding"/>
    <property type="evidence" value="ECO:0007669"/>
    <property type="project" value="InterPro"/>
</dbReference>
<dbReference type="InterPro" id="IPR038300">
    <property type="entry name" value="SASP_sf_alpha/beta"/>
</dbReference>
<evidence type="ECO:0000313" key="4">
    <source>
        <dbReference type="Proteomes" id="UP000233534"/>
    </source>
</evidence>
<keyword evidence="4" id="KW-1185">Reference proteome</keyword>
<dbReference type="Pfam" id="PF00269">
    <property type="entry name" value="SASP"/>
    <property type="match status" value="1"/>
</dbReference>
<dbReference type="Proteomes" id="UP000233534">
    <property type="component" value="Chromosome"/>
</dbReference>
<gene>
    <name evidence="3" type="ORF">B9R14_04770</name>
    <name evidence="2" type="ORF">HVS_14555</name>
</gene>
<dbReference type="EMBL" id="NEMB01000003">
    <property type="protein sequence ID" value="PQQ66140.1"/>
    <property type="molecule type" value="Genomic_DNA"/>
</dbReference>
<dbReference type="InterPro" id="IPR001448">
    <property type="entry name" value="SASP_alpha/beta-type"/>
</dbReference>
<reference evidence="3 5" key="2">
    <citation type="journal article" date="2018" name="Syst. Appl. Microbiol.">
        <title>Characterization and high-quality draft genome sequence of Herbivorax saccincola A7, an anaerobic, alkaliphilic, thermophilic, cellulolytic, and xylanolytic bacterium.</title>
        <authorList>
            <person name="Aikawa S."/>
            <person name="Baramee S."/>
            <person name="Sermsathanaswadi J."/>
            <person name="Thianheng P."/>
            <person name="Tachaapaikoon C."/>
            <person name="Shikata A."/>
            <person name="Waeonukul R."/>
            <person name="Pason P."/>
            <person name="Ratanakhanokchai K."/>
            <person name="Kosugi A."/>
        </authorList>
    </citation>
    <scope>NUCLEOTIDE SEQUENCE [LARGE SCALE GENOMIC DNA]</scope>
    <source>
        <strain evidence="3 5">A7</strain>
    </source>
</reference>
<dbReference type="Gene3D" id="6.10.10.80">
    <property type="entry name" value="Small, acid-soluble spore protein, alpha/beta type-like"/>
    <property type="match status" value="1"/>
</dbReference>
<organism evidence="2 4">
    <name type="scientific">Acetivibrio saccincola</name>
    <dbReference type="NCBI Taxonomy" id="1677857"/>
    <lineage>
        <taxon>Bacteria</taxon>
        <taxon>Bacillati</taxon>
        <taxon>Bacillota</taxon>
        <taxon>Clostridia</taxon>
        <taxon>Eubacteriales</taxon>
        <taxon>Oscillospiraceae</taxon>
        <taxon>Acetivibrio</taxon>
    </lineage>
</organism>
<protein>
    <submittedName>
        <fullName evidence="2">Small, acid-soluble spore protein, alpha/beta type</fullName>
    </submittedName>
</protein>
<evidence type="ECO:0000313" key="5">
    <source>
        <dbReference type="Proteomes" id="UP000239720"/>
    </source>
</evidence>